<dbReference type="Proteomes" id="UP001451303">
    <property type="component" value="Unassembled WGS sequence"/>
</dbReference>
<comment type="caution">
    <text evidence="3">The sequence shown here is derived from an EMBL/GenBank/DDBJ whole genome shotgun (WGS) entry which is preliminary data.</text>
</comment>
<dbReference type="EMBL" id="JAVLET010000004">
    <property type="protein sequence ID" value="KAL0470994.1"/>
    <property type="molecule type" value="Genomic_DNA"/>
</dbReference>
<name>A0ABR3DE97_NEUIN</name>
<evidence type="ECO:0000259" key="2">
    <source>
        <dbReference type="Pfam" id="PF12898"/>
    </source>
</evidence>
<dbReference type="Pfam" id="PF12898">
    <property type="entry name" value="Stc1"/>
    <property type="match status" value="1"/>
</dbReference>
<gene>
    <name evidence="3" type="ORF">QR685DRAFT_525175</name>
</gene>
<feature type="region of interest" description="Disordered" evidence="1">
    <location>
        <begin position="1"/>
        <end position="25"/>
    </location>
</feature>
<keyword evidence="4" id="KW-1185">Reference proteome</keyword>
<reference evidence="3 4" key="1">
    <citation type="submission" date="2023-09" db="EMBL/GenBank/DDBJ databases">
        <title>Multi-omics analysis of a traditional fermented food reveals byproduct-associated fungal strains for waste-to-food upcycling.</title>
        <authorList>
            <consortium name="Lawrence Berkeley National Laboratory"/>
            <person name="Rekdal V.M."/>
            <person name="Villalobos-Escobedo J.M."/>
            <person name="Rodriguez-Valeron N."/>
            <person name="Garcia M.O."/>
            <person name="Vasquez D.P."/>
            <person name="Damayanti I."/>
            <person name="Sorensen P.M."/>
            <person name="Baidoo E.E."/>
            <person name="De Carvalho A.C."/>
            <person name="Riley R."/>
            <person name="Lipzen A."/>
            <person name="He G."/>
            <person name="Yan M."/>
            <person name="Haridas S."/>
            <person name="Daum C."/>
            <person name="Yoshinaga Y."/>
            <person name="Ng V."/>
            <person name="Grigoriev I.V."/>
            <person name="Munk R."/>
            <person name="Nuraida L."/>
            <person name="Wijaya C.H."/>
            <person name="Morales P.-C."/>
            <person name="Keasling J.D."/>
        </authorList>
    </citation>
    <scope>NUCLEOTIDE SEQUENCE [LARGE SCALE GENOMIC DNA]</scope>
    <source>
        <strain evidence="3 4">FGSC 2613</strain>
    </source>
</reference>
<protein>
    <submittedName>
        <fullName evidence="3">Stc1 domain-containing protein</fullName>
    </submittedName>
</protein>
<proteinExistence type="predicted"/>
<organism evidence="3 4">
    <name type="scientific">Neurospora intermedia</name>
    <dbReference type="NCBI Taxonomy" id="5142"/>
    <lineage>
        <taxon>Eukaryota</taxon>
        <taxon>Fungi</taxon>
        <taxon>Dikarya</taxon>
        <taxon>Ascomycota</taxon>
        <taxon>Pezizomycotina</taxon>
        <taxon>Sordariomycetes</taxon>
        <taxon>Sordariomycetidae</taxon>
        <taxon>Sordariales</taxon>
        <taxon>Sordariaceae</taxon>
        <taxon>Neurospora</taxon>
    </lineage>
</organism>
<accession>A0ABR3DE97</accession>
<feature type="region of interest" description="Disordered" evidence="1">
    <location>
        <begin position="342"/>
        <end position="378"/>
    </location>
</feature>
<dbReference type="InterPro" id="IPR024630">
    <property type="entry name" value="Stc1"/>
</dbReference>
<evidence type="ECO:0000313" key="3">
    <source>
        <dbReference type="EMBL" id="KAL0470994.1"/>
    </source>
</evidence>
<evidence type="ECO:0000256" key="1">
    <source>
        <dbReference type="SAM" id="MobiDB-lite"/>
    </source>
</evidence>
<feature type="region of interest" description="Disordered" evidence="1">
    <location>
        <begin position="275"/>
        <end position="303"/>
    </location>
</feature>
<feature type="domain" description="Stc1" evidence="2">
    <location>
        <begin position="31"/>
        <end position="114"/>
    </location>
</feature>
<evidence type="ECO:0000313" key="4">
    <source>
        <dbReference type="Proteomes" id="UP001451303"/>
    </source>
</evidence>
<sequence>MSAPAVQSPAFQARPGAASTANNQGKLGQIRCMNGKEWQERSAFNPKRLREYETMRRSNRAVTAYNSFISCKAHSGNNPKDQQCQGSCMRILPLEKFSKNSRKLRTFKCIDCTQHQLYLQPHATVPAPNTLLTTAEKEELARARLRRKARLVAALAYEDEDEEEDDDDSLYRDDQSVLSTAFGTGSTVSGAFTGSPSVYSVRYSEAGTGYSSQNQPPHMRSENGFAATSALAARLNQDSSSPGVNAWRAQGFFSDSYTAVSTSSNAGYVPSDALLTDGQSTLGPEDSGSVAAAPDDDEENNDRPTAQRKLIADHTTVTEFFEAEESWRVGRIKESMSGNWVKLPGRKTLPEVPRYLRDGEDDYDNDAYSFDGESDDEL</sequence>